<reference evidence="1" key="1">
    <citation type="submission" date="2021-02" db="EMBL/GenBank/DDBJ databases">
        <authorList>
            <person name="Nowell W R."/>
        </authorList>
    </citation>
    <scope>NUCLEOTIDE SEQUENCE</scope>
</reference>
<feature type="non-terminal residue" evidence="1">
    <location>
        <position position="1"/>
    </location>
</feature>
<sequence>MLSFNEDENEVKVWKRKPPELSTLQPHALDVSEASDGFSIAIVAGYHHLDTEKTLPAVYLVRSNPPNNMTLVDNYILYSDTQKIFSIHDSTQQAFVGVPQLPRSTSWLDDAGIQAGLLLSDTTTLPWSKSRIQVMNVSSNDTVYAYPNNRQTL</sequence>
<organism evidence="1 2">
    <name type="scientific">Rotaria socialis</name>
    <dbReference type="NCBI Taxonomy" id="392032"/>
    <lineage>
        <taxon>Eukaryota</taxon>
        <taxon>Metazoa</taxon>
        <taxon>Spiralia</taxon>
        <taxon>Gnathifera</taxon>
        <taxon>Rotifera</taxon>
        <taxon>Eurotatoria</taxon>
        <taxon>Bdelloidea</taxon>
        <taxon>Philodinida</taxon>
        <taxon>Philodinidae</taxon>
        <taxon>Rotaria</taxon>
    </lineage>
</organism>
<dbReference type="Proteomes" id="UP000663838">
    <property type="component" value="Unassembled WGS sequence"/>
</dbReference>
<proteinExistence type="predicted"/>
<evidence type="ECO:0000313" key="1">
    <source>
        <dbReference type="EMBL" id="CAF4946355.1"/>
    </source>
</evidence>
<name>A0A821XPK0_9BILA</name>
<dbReference type="EMBL" id="CAJOBS010011768">
    <property type="protein sequence ID" value="CAF4946355.1"/>
    <property type="molecule type" value="Genomic_DNA"/>
</dbReference>
<comment type="caution">
    <text evidence="1">The sequence shown here is derived from an EMBL/GenBank/DDBJ whole genome shotgun (WGS) entry which is preliminary data.</text>
</comment>
<dbReference type="AlphaFoldDB" id="A0A821XPK0"/>
<gene>
    <name evidence="1" type="ORF">TOA249_LOCUS33650</name>
</gene>
<protein>
    <submittedName>
        <fullName evidence="1">Uncharacterized protein</fullName>
    </submittedName>
</protein>
<evidence type="ECO:0000313" key="2">
    <source>
        <dbReference type="Proteomes" id="UP000663838"/>
    </source>
</evidence>
<accession>A0A821XPK0</accession>